<name>A0A255E9M6_9ACTN</name>
<evidence type="ECO:0000313" key="3">
    <source>
        <dbReference type="EMBL" id="OYN87621.1"/>
    </source>
</evidence>
<reference evidence="3 4" key="1">
    <citation type="submission" date="2017-07" db="EMBL/GenBank/DDBJ databases">
        <title>Draft whole genome sequences of clinical Proprionibacteriaceae strains.</title>
        <authorList>
            <person name="Bernier A.-M."/>
            <person name="Bernard K."/>
            <person name="Domingo M.-C."/>
        </authorList>
    </citation>
    <scope>NUCLEOTIDE SEQUENCE [LARGE SCALE GENOMIC DNA]</scope>
    <source>
        <strain evidence="3 4">NML 160184</strain>
    </source>
</reference>
<dbReference type="SUPFAM" id="SSF48208">
    <property type="entry name" value="Six-hairpin glycosidases"/>
    <property type="match status" value="1"/>
</dbReference>
<evidence type="ECO:0000256" key="2">
    <source>
        <dbReference type="ARBA" id="ARBA00023235"/>
    </source>
</evidence>
<organism evidence="3 4">
    <name type="scientific">Parenemella sanctibonifatiensis</name>
    <dbReference type="NCBI Taxonomy" id="2016505"/>
    <lineage>
        <taxon>Bacteria</taxon>
        <taxon>Bacillati</taxon>
        <taxon>Actinomycetota</taxon>
        <taxon>Actinomycetes</taxon>
        <taxon>Propionibacteriales</taxon>
        <taxon>Propionibacteriaceae</taxon>
        <taxon>Parenemella</taxon>
    </lineage>
</organism>
<keyword evidence="2" id="KW-0413">Isomerase</keyword>
<sequence>MVGPDWRQEEARRLWQFGLAAKLPQGGFGWLDDHGRPTAGHDRPLYVAGRLIHVYALAHLEGFAGAGEMVEHGLASLRGPFRDAEHGGWFTLLGESEGISDDSKWAYAHAFVILGAATATTAGFGARGLLDEALTTVEEKFLADGDLVERWDREWRTPVAYRGANAAMHMLEALMAAAAVTGDRRWLEHGQRIAEPVLDAALAHDDRIVEHFDTQWQPLLDHNAERKDDPFHPYGATPGHGFEWSRLLLQLAHRLDAEQPDPGLVQASTALFERACADGWAVDGQPGFIYTVDWDGTPLIRQRLHWVAAEALAAATVREGLDLPVSAPVQEWWQFVEDLHRDLDDGSWHHELDPQNQPAATIRPGKADLYHAVQACLLPDKDVVGWPHG</sequence>
<evidence type="ECO:0000313" key="4">
    <source>
        <dbReference type="Proteomes" id="UP000216533"/>
    </source>
</evidence>
<dbReference type="InterPro" id="IPR008928">
    <property type="entry name" value="6-hairpin_glycosidase_sf"/>
</dbReference>
<dbReference type="PANTHER" id="PTHR15108">
    <property type="entry name" value="N-ACYLGLUCOSAMINE-2-EPIMERASE"/>
    <property type="match status" value="1"/>
</dbReference>
<evidence type="ECO:0000256" key="1">
    <source>
        <dbReference type="ARBA" id="ARBA00008558"/>
    </source>
</evidence>
<dbReference type="GO" id="GO:0005975">
    <property type="term" value="P:carbohydrate metabolic process"/>
    <property type="evidence" value="ECO:0007669"/>
    <property type="project" value="InterPro"/>
</dbReference>
<accession>A0A255E9M6</accession>
<dbReference type="GO" id="GO:0016853">
    <property type="term" value="F:isomerase activity"/>
    <property type="evidence" value="ECO:0007669"/>
    <property type="project" value="UniProtKB-KW"/>
</dbReference>
<comment type="similarity">
    <text evidence="1">Belongs to the N-acylglucosamine 2-epimerase family.</text>
</comment>
<dbReference type="InterPro" id="IPR012341">
    <property type="entry name" value="6hp_glycosidase-like_sf"/>
</dbReference>
<dbReference type="Gene3D" id="1.50.10.10">
    <property type="match status" value="1"/>
</dbReference>
<dbReference type="RefSeq" id="WP_094450843.1">
    <property type="nucleotide sequence ID" value="NZ_NMVI01000016.1"/>
</dbReference>
<dbReference type="InterPro" id="IPR010819">
    <property type="entry name" value="AGE/CE"/>
</dbReference>
<comment type="caution">
    <text evidence="3">The sequence shown here is derived from an EMBL/GenBank/DDBJ whole genome shotgun (WGS) entry which is preliminary data.</text>
</comment>
<dbReference type="Proteomes" id="UP000216533">
    <property type="component" value="Unassembled WGS sequence"/>
</dbReference>
<dbReference type="AlphaFoldDB" id="A0A255E9M6"/>
<dbReference type="Pfam" id="PF07221">
    <property type="entry name" value="GlcNAc_2-epim"/>
    <property type="match status" value="1"/>
</dbReference>
<protein>
    <submittedName>
        <fullName evidence="3">N-acyl-D-glucosamine 2-epimerase</fullName>
    </submittedName>
</protein>
<proteinExistence type="inferred from homology"/>
<gene>
    <name evidence="3" type="ORF">CGZ92_07950</name>
</gene>
<dbReference type="EMBL" id="NMVI01000016">
    <property type="protein sequence ID" value="OYN87621.1"/>
    <property type="molecule type" value="Genomic_DNA"/>
</dbReference>